<organism evidence="1 2">
    <name type="scientific">Physocladia obscura</name>
    <dbReference type="NCBI Taxonomy" id="109957"/>
    <lineage>
        <taxon>Eukaryota</taxon>
        <taxon>Fungi</taxon>
        <taxon>Fungi incertae sedis</taxon>
        <taxon>Chytridiomycota</taxon>
        <taxon>Chytridiomycota incertae sedis</taxon>
        <taxon>Chytridiomycetes</taxon>
        <taxon>Chytridiales</taxon>
        <taxon>Chytriomycetaceae</taxon>
        <taxon>Physocladia</taxon>
    </lineage>
</organism>
<accession>A0AAD5SPZ8</accession>
<sequence length="382" mass="41564">MNNPPPPLLQQSKQHDGQKILKTEEQEHKNCGQKEAGVLGAVDLTRVLPTELLERIFALVPPDAAIGLRRVNRTLRRVLGTAAFAMLNLATHLPDDDFEVPGSGGGVGCAPLGFTLGPNESDAPDAFDRGFFVWPAEYQAALAVLKYARLECVDWAVGSVRKPSKNKTRVCLRGKLPSAIGRAFANAYYIILSDNLLSGPIPPEISLCSKALVIELSLNSLSGHIPREISLCRNLARLSLSGNSLSGPIPPEICTLVDLEDLYLGFNDLSGPIPEDIGSLTKLKKLDLTKNNLSGHLPDSITRLVELERLNIPGNKLTGEIPADISKMVALRHVDLSANMFQGQLPISINQIHELNTLYVTGNNLTIPVEVRPFLETIKFLE</sequence>
<dbReference type="InterPro" id="IPR032675">
    <property type="entry name" value="LRR_dom_sf"/>
</dbReference>
<dbReference type="PANTHER" id="PTHR48007">
    <property type="entry name" value="LEUCINE-RICH REPEAT RECEPTOR-LIKE PROTEIN KINASE PXC1"/>
    <property type="match status" value="1"/>
</dbReference>
<dbReference type="Proteomes" id="UP001211907">
    <property type="component" value="Unassembled WGS sequence"/>
</dbReference>
<gene>
    <name evidence="1" type="ORF">HK100_006976</name>
</gene>
<comment type="caution">
    <text evidence="1">The sequence shown here is derived from an EMBL/GenBank/DDBJ whole genome shotgun (WGS) entry which is preliminary data.</text>
</comment>
<dbReference type="PANTHER" id="PTHR48007:SF4">
    <property type="entry name" value="LEUCINE-RICH REPEAT RECEPTOR-LIKE PROTEIN KINASE PXC1"/>
    <property type="match status" value="1"/>
</dbReference>
<dbReference type="SUPFAM" id="SSF52058">
    <property type="entry name" value="L domain-like"/>
    <property type="match status" value="1"/>
</dbReference>
<name>A0AAD5SPZ8_9FUNG</name>
<dbReference type="InterPro" id="IPR046959">
    <property type="entry name" value="PRK1-6/SRF4-like"/>
</dbReference>
<evidence type="ECO:0000313" key="1">
    <source>
        <dbReference type="EMBL" id="KAJ3092292.1"/>
    </source>
</evidence>
<dbReference type="InterPro" id="IPR001611">
    <property type="entry name" value="Leu-rich_rpt"/>
</dbReference>
<reference evidence="1" key="1">
    <citation type="submission" date="2020-05" db="EMBL/GenBank/DDBJ databases">
        <title>Phylogenomic resolution of chytrid fungi.</title>
        <authorList>
            <person name="Stajich J.E."/>
            <person name="Amses K."/>
            <person name="Simmons R."/>
            <person name="Seto K."/>
            <person name="Myers J."/>
            <person name="Bonds A."/>
            <person name="Quandt C.A."/>
            <person name="Barry K."/>
            <person name="Liu P."/>
            <person name="Grigoriev I."/>
            <person name="Longcore J.E."/>
            <person name="James T.Y."/>
        </authorList>
    </citation>
    <scope>NUCLEOTIDE SEQUENCE</scope>
    <source>
        <strain evidence="1">JEL0513</strain>
    </source>
</reference>
<dbReference type="AlphaFoldDB" id="A0AAD5SPZ8"/>
<dbReference type="SUPFAM" id="SSF81383">
    <property type="entry name" value="F-box domain"/>
    <property type="match status" value="1"/>
</dbReference>
<dbReference type="EMBL" id="JADGJH010003261">
    <property type="protein sequence ID" value="KAJ3092292.1"/>
    <property type="molecule type" value="Genomic_DNA"/>
</dbReference>
<evidence type="ECO:0000313" key="2">
    <source>
        <dbReference type="Proteomes" id="UP001211907"/>
    </source>
</evidence>
<dbReference type="FunFam" id="3.80.10.10:FF:000221">
    <property type="entry name" value="Leucine-rich repeat receptor-like protein kinase PXL1"/>
    <property type="match status" value="1"/>
</dbReference>
<dbReference type="Gene3D" id="3.80.10.10">
    <property type="entry name" value="Ribonuclease Inhibitor"/>
    <property type="match status" value="2"/>
</dbReference>
<keyword evidence="2" id="KW-1185">Reference proteome</keyword>
<dbReference type="InterPro" id="IPR036047">
    <property type="entry name" value="F-box-like_dom_sf"/>
</dbReference>
<proteinExistence type="predicted"/>
<dbReference type="Pfam" id="PF13855">
    <property type="entry name" value="LRR_8"/>
    <property type="match status" value="1"/>
</dbReference>
<evidence type="ECO:0008006" key="3">
    <source>
        <dbReference type="Google" id="ProtNLM"/>
    </source>
</evidence>
<protein>
    <recommendedName>
        <fullName evidence="3">F-box domain-containing protein</fullName>
    </recommendedName>
</protein>
<dbReference type="Pfam" id="PF00560">
    <property type="entry name" value="LRR_1"/>
    <property type="match status" value="1"/>
</dbReference>